<keyword evidence="1" id="KW-0472">Membrane</keyword>
<reference evidence="2 3" key="1">
    <citation type="submission" date="2013-04" db="EMBL/GenBank/DDBJ databases">
        <title>Hyphomonas hirschiana VP5 Genome Sequencing.</title>
        <authorList>
            <person name="Lai Q."/>
            <person name="Shao Z."/>
        </authorList>
    </citation>
    <scope>NUCLEOTIDE SEQUENCE [LARGE SCALE GENOMIC DNA]</scope>
    <source>
        <strain evidence="2 3">VP5</strain>
    </source>
</reference>
<name>A0A059FVT6_9PROT</name>
<protein>
    <submittedName>
        <fullName evidence="2">Uncharacterized protein</fullName>
    </submittedName>
</protein>
<dbReference type="PATRIC" id="fig|1280951.3.peg.1621"/>
<keyword evidence="1" id="KW-0812">Transmembrane</keyword>
<keyword evidence="1" id="KW-1133">Transmembrane helix</keyword>
<dbReference type="EMBL" id="ARYI01000006">
    <property type="protein sequence ID" value="KCZ94727.1"/>
    <property type="molecule type" value="Genomic_DNA"/>
</dbReference>
<evidence type="ECO:0000313" key="2">
    <source>
        <dbReference type="EMBL" id="KCZ94727.1"/>
    </source>
</evidence>
<keyword evidence="3" id="KW-1185">Reference proteome</keyword>
<organism evidence="2 3">
    <name type="scientific">Hyphomonas hirschiana VP5</name>
    <dbReference type="NCBI Taxonomy" id="1280951"/>
    <lineage>
        <taxon>Bacteria</taxon>
        <taxon>Pseudomonadati</taxon>
        <taxon>Pseudomonadota</taxon>
        <taxon>Alphaproteobacteria</taxon>
        <taxon>Hyphomonadales</taxon>
        <taxon>Hyphomonadaceae</taxon>
        <taxon>Hyphomonas</taxon>
    </lineage>
</organism>
<comment type="caution">
    <text evidence="2">The sequence shown here is derived from an EMBL/GenBank/DDBJ whole genome shotgun (WGS) entry which is preliminary data.</text>
</comment>
<dbReference type="RefSeq" id="WP_035591300.1">
    <property type="nucleotide sequence ID" value="NZ_ARYI01000006.1"/>
</dbReference>
<dbReference type="OrthoDB" id="7616465at2"/>
<dbReference type="Proteomes" id="UP000025061">
    <property type="component" value="Unassembled WGS sequence"/>
</dbReference>
<dbReference type="AlphaFoldDB" id="A0A059FVT6"/>
<proteinExistence type="predicted"/>
<feature type="transmembrane region" description="Helical" evidence="1">
    <location>
        <begin position="23"/>
        <end position="44"/>
    </location>
</feature>
<evidence type="ECO:0000313" key="3">
    <source>
        <dbReference type="Proteomes" id="UP000025061"/>
    </source>
</evidence>
<gene>
    <name evidence="2" type="ORF">HHI_08033</name>
</gene>
<sequence length="353" mass="38263">MSISGWAKTAETWLMTHVPGADWLMLFGAAMVVLTGLALLIWLLRLVIRAVGSLANEGKARGARRRNAPGFRILISSPPKDRAAGKWLESALSQYLPIFSFGAPFSLVPMGTMKGGLESRAIVRARKRMATADADMFLWASRTGNGERGLELHGLSRGGGLTASEARLFTLALPGSRKVRTDDLARAVAYLVTKQLQPALSDPQAFRAEKIRLLANDLDSLLAGDPAISQALRAEIEADFCASGVRVAEELGDVSALDKVIVMRRKHLEAASEAADTGRVLQARLELGRALIVRAEKQFDQNVVREAITQLSQAVEGLRADPMILRAQSASDALFKAQSMIESRKRFSLNFGS</sequence>
<evidence type="ECO:0000256" key="1">
    <source>
        <dbReference type="SAM" id="Phobius"/>
    </source>
</evidence>
<accession>A0A059FVT6</accession>